<evidence type="ECO:0000259" key="8">
    <source>
        <dbReference type="PROSITE" id="PS51794"/>
    </source>
</evidence>
<dbReference type="InterPro" id="IPR050338">
    <property type="entry name" value="DisA"/>
</dbReference>
<dbReference type="Gene3D" id="1.10.150.20">
    <property type="entry name" value="5' to 3' exonuclease, C-terminal subdomain"/>
    <property type="match status" value="1"/>
</dbReference>
<keyword evidence="10" id="KW-1185">Reference proteome</keyword>
<evidence type="ECO:0000256" key="5">
    <source>
        <dbReference type="ARBA" id="ARBA00022763"/>
    </source>
</evidence>
<keyword evidence="3" id="KW-0548">Nucleotidyltransferase</keyword>
<dbReference type="GO" id="GO:0003677">
    <property type="term" value="F:DNA binding"/>
    <property type="evidence" value="ECO:0007669"/>
    <property type="project" value="InterPro"/>
</dbReference>
<evidence type="ECO:0000256" key="2">
    <source>
        <dbReference type="ARBA" id="ARBA00022679"/>
    </source>
</evidence>
<evidence type="ECO:0000313" key="10">
    <source>
        <dbReference type="Proteomes" id="UP000095214"/>
    </source>
</evidence>
<dbReference type="Pfam" id="PF02457">
    <property type="entry name" value="DAC"/>
    <property type="match status" value="1"/>
</dbReference>
<evidence type="ECO:0000256" key="3">
    <source>
        <dbReference type="ARBA" id="ARBA00022695"/>
    </source>
</evidence>
<gene>
    <name evidence="9" type="ORF">BH719_08320</name>
</gene>
<evidence type="ECO:0000256" key="4">
    <source>
        <dbReference type="ARBA" id="ARBA00022741"/>
    </source>
</evidence>
<evidence type="ECO:0000313" key="9">
    <source>
        <dbReference type="EMBL" id="AOS47840.1"/>
    </source>
</evidence>
<dbReference type="Pfam" id="PF10635">
    <property type="entry name" value="DisA-linker"/>
    <property type="match status" value="1"/>
</dbReference>
<dbReference type="GO" id="GO:0106408">
    <property type="term" value="F:diadenylate cyclase activity"/>
    <property type="evidence" value="ECO:0007669"/>
    <property type="project" value="UniProtKB-EC"/>
</dbReference>
<dbReference type="Gene3D" id="1.20.1260.110">
    <property type="entry name" value="DNA integrity scanning linker region"/>
    <property type="match status" value="1"/>
</dbReference>
<dbReference type="PANTHER" id="PTHR34185:SF3">
    <property type="entry name" value="DNA INTEGRITY SCANNING PROTEIN DISA"/>
    <property type="match status" value="1"/>
</dbReference>
<keyword evidence="2" id="KW-0808">Transferase</keyword>
<comment type="catalytic activity">
    <reaction evidence="1">
        <text>2 ATP = 3',3'-c-di-AMP + 2 diphosphate</text>
        <dbReference type="Rhea" id="RHEA:35655"/>
        <dbReference type="ChEBI" id="CHEBI:30616"/>
        <dbReference type="ChEBI" id="CHEBI:33019"/>
        <dbReference type="ChEBI" id="CHEBI:71500"/>
        <dbReference type="EC" id="2.7.7.85"/>
    </reaction>
</comment>
<keyword evidence="7" id="KW-0234">DNA repair</keyword>
<dbReference type="GO" id="GO:0005524">
    <property type="term" value="F:ATP binding"/>
    <property type="evidence" value="ECO:0007669"/>
    <property type="project" value="UniProtKB-KW"/>
</dbReference>
<dbReference type="SUPFAM" id="SSF47781">
    <property type="entry name" value="RuvA domain 2-like"/>
    <property type="match status" value="1"/>
</dbReference>
<dbReference type="RefSeq" id="WP_009744393.1">
    <property type="nucleotide sequence ID" value="NZ_CP017298.1"/>
</dbReference>
<dbReference type="PANTHER" id="PTHR34185">
    <property type="entry name" value="DIADENYLATE CYCLASE"/>
    <property type="match status" value="1"/>
</dbReference>
<protein>
    <submittedName>
        <fullName evidence="9">DNA integrity scanning protein DisA</fullName>
    </submittedName>
</protein>
<dbReference type="GO" id="GO:0016787">
    <property type="term" value="F:hydrolase activity"/>
    <property type="evidence" value="ECO:0007669"/>
    <property type="project" value="UniProtKB-ARBA"/>
</dbReference>
<dbReference type="InterPro" id="IPR000445">
    <property type="entry name" value="HhH_motif"/>
</dbReference>
<name>A0A1D8B3X4_9ACTO</name>
<dbReference type="NCBIfam" id="NF010009">
    <property type="entry name" value="PRK13482.1"/>
    <property type="match status" value="1"/>
</dbReference>
<evidence type="ECO:0000256" key="6">
    <source>
        <dbReference type="ARBA" id="ARBA00022840"/>
    </source>
</evidence>
<dbReference type="KEGG" id="phon:BH719_08320"/>
<dbReference type="AlphaFoldDB" id="A0A1D8B3X4"/>
<dbReference type="PROSITE" id="PS51794">
    <property type="entry name" value="DAC"/>
    <property type="match status" value="1"/>
</dbReference>
<dbReference type="OrthoDB" id="41841at2"/>
<dbReference type="InterPro" id="IPR036888">
    <property type="entry name" value="DNA_integrity_DisA_N_sf"/>
</dbReference>
<dbReference type="EMBL" id="CP017298">
    <property type="protein sequence ID" value="AOS47840.1"/>
    <property type="molecule type" value="Genomic_DNA"/>
</dbReference>
<feature type="domain" description="DAC" evidence="8">
    <location>
        <begin position="5"/>
        <end position="143"/>
    </location>
</feature>
<dbReference type="InterPro" id="IPR038331">
    <property type="entry name" value="DisA_sf"/>
</dbReference>
<dbReference type="InterPro" id="IPR018906">
    <property type="entry name" value="DNA_integrity_scan_DisA_link"/>
</dbReference>
<keyword evidence="5" id="KW-0227">DNA damage</keyword>
<keyword evidence="6" id="KW-0067">ATP-binding</keyword>
<evidence type="ECO:0000256" key="7">
    <source>
        <dbReference type="ARBA" id="ARBA00023204"/>
    </source>
</evidence>
<sequence>MTSDAAILREALHAVAPGTPLREGLERIQRSHTGALIVLGYTPEVEALCSGGFDLDVPFTASRLRELSKMDGAVVIDTTNWSIRKANVQLMPDPSIPTDESGMRHRTAQRMARQIHLPVLSLSASMRIISIYVGGEHRLVEEPEALLSRANLAVDTLDRYSQRLDEVLQTLTILEMRDAATVRDVATVMQRMEMIRRITSEINQYLEELGSDGRLLALQVEDLVRGSASERALVMRDYAHDQGDVARVEAELTTLGSDRIVDLSAIANVLGLGVYEIADLDREVQPRGIRALSLVPHLSWNIIKEISSRWSTLSQLRSASVEELQKVEGVGPYRAKIIHENLLHQSHMARAGLVGW</sequence>
<dbReference type="Gene3D" id="3.40.1700.10">
    <property type="entry name" value="DNA integrity scanning protein, DisA, N-terminal domain"/>
    <property type="match status" value="1"/>
</dbReference>
<organism evidence="9 10">
    <name type="scientific">Pauljensenia hongkongensis</name>
    <dbReference type="NCBI Taxonomy" id="178339"/>
    <lineage>
        <taxon>Bacteria</taxon>
        <taxon>Bacillati</taxon>
        <taxon>Actinomycetota</taxon>
        <taxon>Actinomycetes</taxon>
        <taxon>Actinomycetales</taxon>
        <taxon>Actinomycetaceae</taxon>
        <taxon>Pauljensenia</taxon>
    </lineage>
</organism>
<reference evidence="9 10" key="1">
    <citation type="submission" date="2016-09" db="EMBL/GenBank/DDBJ databases">
        <title>Complete genome sequence of Actinomyces hongkongensis HKU8.</title>
        <authorList>
            <person name="Gao Y.-X."/>
            <person name="Zhou Y.-Y."/>
            <person name="Xie Y."/>
            <person name="Wang M."/>
            <person name="Wang S.-J."/>
            <person name="Shen S.-G."/>
        </authorList>
    </citation>
    <scope>NUCLEOTIDE SEQUENCE [LARGE SCALE GENOMIC DNA]</scope>
    <source>
        <strain evidence="9 10">HKU8</strain>
    </source>
</reference>
<dbReference type="GO" id="GO:0004016">
    <property type="term" value="F:adenylate cyclase activity"/>
    <property type="evidence" value="ECO:0007669"/>
    <property type="project" value="TreeGrafter"/>
</dbReference>
<dbReference type="Proteomes" id="UP000095214">
    <property type="component" value="Chromosome"/>
</dbReference>
<dbReference type="STRING" id="178339.BH719_08320"/>
<dbReference type="InterPro" id="IPR010994">
    <property type="entry name" value="RuvA_2-like"/>
</dbReference>
<evidence type="ECO:0000256" key="1">
    <source>
        <dbReference type="ARBA" id="ARBA00000877"/>
    </source>
</evidence>
<accession>A0A1D8B3X4</accession>
<dbReference type="GO" id="GO:0006281">
    <property type="term" value="P:DNA repair"/>
    <property type="evidence" value="ECO:0007669"/>
    <property type="project" value="UniProtKB-KW"/>
</dbReference>
<keyword evidence="4" id="KW-0547">Nucleotide-binding</keyword>
<dbReference type="Pfam" id="PF00633">
    <property type="entry name" value="HHH"/>
    <property type="match status" value="1"/>
</dbReference>
<proteinExistence type="predicted"/>
<dbReference type="InterPro" id="IPR003390">
    <property type="entry name" value="DNA_integrity_scan_DisA_N"/>
</dbReference>
<dbReference type="GO" id="GO:0140097">
    <property type="term" value="F:catalytic activity, acting on DNA"/>
    <property type="evidence" value="ECO:0007669"/>
    <property type="project" value="UniProtKB-ARBA"/>
</dbReference>
<dbReference type="SUPFAM" id="SSF143597">
    <property type="entry name" value="YojJ-like"/>
    <property type="match status" value="1"/>
</dbReference>